<sequence>MTTNRAPEVYAVAAVFLALTWLTALLRCYVRGVVAKKFGLEDWLAILSLILFTMTAVFALQGISNSMGMHLVDIMMSSPQNLTPAMMYWFSTELAYVLTTCTLKMSIAVFLLRIAVKKSHRIILYMTMAGVMIFSIGYFLFLVFQCSPVDYFWNQFSAKPGSCLAPEIVGALTYAHSGLNAFADIVLAVLPVVIVSQLQMNPRTKLTVSIILSMGVVACVAVIVRIPYIKILVDNAEDFLFSSTDVVIWSAIEPGLAITAANLATLRPLFSACLSRNKLWGTTTARGTYGHSKNISGFSSRKGYVRSGSRGNIAEMNLSNLSKSGHEVTIEATNGTRGSSHTRSKLDSRISEERLKQTPSWDIERQAQLPMEEWPGSPQEIRKTVRMEVYSEVHPPLPEPQQEPYQSQPGPKTDGRRDVWPDTRPGSSHARRKSHQSLKAATNHHWI</sequence>
<evidence type="ECO:0000256" key="6">
    <source>
        <dbReference type="SAM" id="MobiDB-lite"/>
    </source>
</evidence>
<reference evidence="9" key="1">
    <citation type="submission" date="2021-02" db="EMBL/GenBank/DDBJ databases">
        <title>Genome sequence Cadophora malorum strain M34.</title>
        <authorList>
            <person name="Stefanovic E."/>
            <person name="Vu D."/>
            <person name="Scully C."/>
            <person name="Dijksterhuis J."/>
            <person name="Roader J."/>
            <person name="Houbraken J."/>
        </authorList>
    </citation>
    <scope>NUCLEOTIDE SEQUENCE</scope>
    <source>
        <strain evidence="9">M34</strain>
    </source>
</reference>
<dbReference type="GO" id="GO:0016020">
    <property type="term" value="C:membrane"/>
    <property type="evidence" value="ECO:0007669"/>
    <property type="project" value="UniProtKB-SubCell"/>
</dbReference>
<feature type="transmembrane region" description="Helical" evidence="7">
    <location>
        <begin position="174"/>
        <end position="194"/>
    </location>
</feature>
<feature type="transmembrane region" description="Helical" evidence="7">
    <location>
        <begin position="206"/>
        <end position="226"/>
    </location>
</feature>
<feature type="transmembrane region" description="Helical" evidence="7">
    <location>
        <begin position="42"/>
        <end position="63"/>
    </location>
</feature>
<feature type="compositionally biased region" description="Low complexity" evidence="6">
    <location>
        <begin position="402"/>
        <end position="411"/>
    </location>
</feature>
<feature type="domain" description="Rhodopsin" evidence="8">
    <location>
        <begin position="26"/>
        <end position="271"/>
    </location>
</feature>
<keyword evidence="3 7" id="KW-1133">Transmembrane helix</keyword>
<evidence type="ECO:0000256" key="5">
    <source>
        <dbReference type="ARBA" id="ARBA00038359"/>
    </source>
</evidence>
<feature type="compositionally biased region" description="Basic and acidic residues" evidence="6">
    <location>
        <begin position="344"/>
        <end position="356"/>
    </location>
</feature>
<evidence type="ECO:0000256" key="3">
    <source>
        <dbReference type="ARBA" id="ARBA00022989"/>
    </source>
</evidence>
<feature type="transmembrane region" description="Helical" evidence="7">
    <location>
        <begin position="122"/>
        <end position="144"/>
    </location>
</feature>
<name>A0A8H7WCK1_9HELO</name>
<comment type="caution">
    <text evidence="9">The sequence shown here is derived from an EMBL/GenBank/DDBJ whole genome shotgun (WGS) entry which is preliminary data.</text>
</comment>
<dbReference type="Proteomes" id="UP000664132">
    <property type="component" value="Unassembled WGS sequence"/>
</dbReference>
<feature type="transmembrane region" description="Helical" evidence="7">
    <location>
        <begin position="94"/>
        <end position="115"/>
    </location>
</feature>
<keyword evidence="4 7" id="KW-0472">Membrane</keyword>
<keyword evidence="10" id="KW-1185">Reference proteome</keyword>
<gene>
    <name evidence="9" type="ORF">IFR04_004505</name>
</gene>
<comment type="subcellular location">
    <subcellularLocation>
        <location evidence="1">Membrane</location>
        <topology evidence="1">Multi-pass membrane protein</topology>
    </subcellularLocation>
</comment>
<dbReference type="PANTHER" id="PTHR33048">
    <property type="entry name" value="PTH11-LIKE INTEGRAL MEMBRANE PROTEIN (AFU_ORTHOLOGUE AFUA_5G11245)"/>
    <property type="match status" value="1"/>
</dbReference>
<evidence type="ECO:0000256" key="4">
    <source>
        <dbReference type="ARBA" id="ARBA00023136"/>
    </source>
</evidence>
<evidence type="ECO:0000313" key="9">
    <source>
        <dbReference type="EMBL" id="KAG4422353.1"/>
    </source>
</evidence>
<evidence type="ECO:0000256" key="1">
    <source>
        <dbReference type="ARBA" id="ARBA00004141"/>
    </source>
</evidence>
<evidence type="ECO:0000256" key="7">
    <source>
        <dbReference type="SAM" id="Phobius"/>
    </source>
</evidence>
<feature type="compositionally biased region" description="Polar residues" evidence="6">
    <location>
        <begin position="331"/>
        <end position="341"/>
    </location>
</feature>
<comment type="similarity">
    <text evidence="5">Belongs to the SAT4 family.</text>
</comment>
<keyword evidence="2 7" id="KW-0812">Transmembrane</keyword>
<protein>
    <recommendedName>
        <fullName evidence="8">Rhodopsin domain-containing protein</fullName>
    </recommendedName>
</protein>
<dbReference type="AlphaFoldDB" id="A0A8H7WCK1"/>
<dbReference type="Pfam" id="PF20684">
    <property type="entry name" value="Fung_rhodopsin"/>
    <property type="match status" value="1"/>
</dbReference>
<organism evidence="9 10">
    <name type="scientific">Cadophora malorum</name>
    <dbReference type="NCBI Taxonomy" id="108018"/>
    <lineage>
        <taxon>Eukaryota</taxon>
        <taxon>Fungi</taxon>
        <taxon>Dikarya</taxon>
        <taxon>Ascomycota</taxon>
        <taxon>Pezizomycotina</taxon>
        <taxon>Leotiomycetes</taxon>
        <taxon>Helotiales</taxon>
        <taxon>Ploettnerulaceae</taxon>
        <taxon>Cadophora</taxon>
    </lineage>
</organism>
<dbReference type="InterPro" id="IPR052337">
    <property type="entry name" value="SAT4-like"/>
</dbReference>
<dbReference type="InterPro" id="IPR049326">
    <property type="entry name" value="Rhodopsin_dom_fungi"/>
</dbReference>
<dbReference type="EMBL" id="JAFJYH010000050">
    <property type="protein sequence ID" value="KAG4422353.1"/>
    <property type="molecule type" value="Genomic_DNA"/>
</dbReference>
<accession>A0A8H7WCK1</accession>
<feature type="transmembrane region" description="Helical" evidence="7">
    <location>
        <begin position="12"/>
        <end position="30"/>
    </location>
</feature>
<evidence type="ECO:0000313" key="10">
    <source>
        <dbReference type="Proteomes" id="UP000664132"/>
    </source>
</evidence>
<feature type="region of interest" description="Disordered" evidence="6">
    <location>
        <begin position="394"/>
        <end position="447"/>
    </location>
</feature>
<feature type="region of interest" description="Disordered" evidence="6">
    <location>
        <begin position="331"/>
        <end position="360"/>
    </location>
</feature>
<proteinExistence type="inferred from homology"/>
<evidence type="ECO:0000259" key="8">
    <source>
        <dbReference type="Pfam" id="PF20684"/>
    </source>
</evidence>
<dbReference type="OrthoDB" id="3936451at2759"/>
<dbReference type="PANTHER" id="PTHR33048:SF96">
    <property type="entry name" value="INTEGRAL MEMBRANE PROTEIN"/>
    <property type="match status" value="1"/>
</dbReference>
<evidence type="ECO:0000256" key="2">
    <source>
        <dbReference type="ARBA" id="ARBA00022692"/>
    </source>
</evidence>